<sequence length="246" mass="27252">MVTFETSPGREFSTLCIVGSEEDKVTTLVAHTPLYRVCATKWPSFRSSNSERSCNWSSVQEKVLHLEGSDQESPVPPCGFHFLDVLDCYRAMLASAFCENGCPSTNTLIIPQRELSISLWDLLELGSLSMTGPSFDEVVPTTECLSQSLNDKARILVSCRFLLSGYHYLSDQSPDGSVSISAWNHSLRSSIGYKAADRSTSKVACPRKSAVVDLRPWYSTDRHPFDVLRVGVDLDEEAYCAAFLVC</sequence>
<gene>
    <name evidence="1" type="ORF">LIER_29045</name>
</gene>
<dbReference type="EMBL" id="BAABME010009870">
    <property type="protein sequence ID" value="GAA0175967.1"/>
    <property type="molecule type" value="Genomic_DNA"/>
</dbReference>
<protein>
    <submittedName>
        <fullName evidence="1">Uncharacterized protein</fullName>
    </submittedName>
</protein>
<dbReference type="AlphaFoldDB" id="A0AAV3RMV2"/>
<name>A0AAV3RMV2_LITER</name>
<accession>A0AAV3RMV2</accession>
<dbReference type="Proteomes" id="UP001454036">
    <property type="component" value="Unassembled WGS sequence"/>
</dbReference>
<reference evidence="1 2" key="1">
    <citation type="submission" date="2024-01" db="EMBL/GenBank/DDBJ databases">
        <title>The complete chloroplast genome sequence of Lithospermum erythrorhizon: insights into the phylogenetic relationship among Boraginaceae species and the maternal lineages of purple gromwells.</title>
        <authorList>
            <person name="Okada T."/>
            <person name="Watanabe K."/>
        </authorList>
    </citation>
    <scope>NUCLEOTIDE SEQUENCE [LARGE SCALE GENOMIC DNA]</scope>
</reference>
<proteinExistence type="predicted"/>
<evidence type="ECO:0000313" key="2">
    <source>
        <dbReference type="Proteomes" id="UP001454036"/>
    </source>
</evidence>
<keyword evidence="2" id="KW-1185">Reference proteome</keyword>
<organism evidence="1 2">
    <name type="scientific">Lithospermum erythrorhizon</name>
    <name type="common">Purple gromwell</name>
    <name type="synonym">Lithospermum officinale var. erythrorhizon</name>
    <dbReference type="NCBI Taxonomy" id="34254"/>
    <lineage>
        <taxon>Eukaryota</taxon>
        <taxon>Viridiplantae</taxon>
        <taxon>Streptophyta</taxon>
        <taxon>Embryophyta</taxon>
        <taxon>Tracheophyta</taxon>
        <taxon>Spermatophyta</taxon>
        <taxon>Magnoliopsida</taxon>
        <taxon>eudicotyledons</taxon>
        <taxon>Gunneridae</taxon>
        <taxon>Pentapetalae</taxon>
        <taxon>asterids</taxon>
        <taxon>lamiids</taxon>
        <taxon>Boraginales</taxon>
        <taxon>Boraginaceae</taxon>
        <taxon>Boraginoideae</taxon>
        <taxon>Lithospermeae</taxon>
        <taxon>Lithospermum</taxon>
    </lineage>
</organism>
<evidence type="ECO:0000313" key="1">
    <source>
        <dbReference type="EMBL" id="GAA0175967.1"/>
    </source>
</evidence>
<comment type="caution">
    <text evidence="1">The sequence shown here is derived from an EMBL/GenBank/DDBJ whole genome shotgun (WGS) entry which is preliminary data.</text>
</comment>